<dbReference type="PROSITE" id="PS50236">
    <property type="entry name" value="CHCR"/>
    <property type="match status" value="1"/>
</dbReference>
<feature type="region of interest" description="Disordered" evidence="4">
    <location>
        <begin position="289"/>
        <end position="319"/>
    </location>
</feature>
<dbReference type="Pfam" id="PF23556">
    <property type="entry name" value="TPR_Vps41"/>
    <property type="match status" value="2"/>
</dbReference>
<feature type="domain" description="Vps41 beta-propeller" evidence="5">
    <location>
        <begin position="322"/>
        <end position="452"/>
    </location>
</feature>
<evidence type="ECO:0000256" key="2">
    <source>
        <dbReference type="ARBA" id="ARBA00022927"/>
    </source>
</evidence>
<dbReference type="GO" id="GO:0034058">
    <property type="term" value="P:endosomal vesicle fusion"/>
    <property type="evidence" value="ECO:0007669"/>
    <property type="project" value="TreeGrafter"/>
</dbReference>
<keyword evidence="7" id="KW-1185">Reference proteome</keyword>
<reference evidence="6" key="1">
    <citation type="journal article" date="2020" name="Stud. Mycol.">
        <title>101 Dothideomycetes genomes: a test case for predicting lifestyles and emergence of pathogens.</title>
        <authorList>
            <person name="Haridas S."/>
            <person name="Albert R."/>
            <person name="Binder M."/>
            <person name="Bloem J."/>
            <person name="Labutti K."/>
            <person name="Salamov A."/>
            <person name="Andreopoulos B."/>
            <person name="Baker S."/>
            <person name="Barry K."/>
            <person name="Bills G."/>
            <person name="Bluhm B."/>
            <person name="Cannon C."/>
            <person name="Castanera R."/>
            <person name="Culley D."/>
            <person name="Daum C."/>
            <person name="Ezra D."/>
            <person name="Gonzalez J."/>
            <person name="Henrissat B."/>
            <person name="Kuo A."/>
            <person name="Liang C."/>
            <person name="Lipzen A."/>
            <person name="Lutzoni F."/>
            <person name="Magnuson J."/>
            <person name="Mondo S."/>
            <person name="Nolan M."/>
            <person name="Ohm R."/>
            <person name="Pangilinan J."/>
            <person name="Park H.-J."/>
            <person name="Ramirez L."/>
            <person name="Alfaro M."/>
            <person name="Sun H."/>
            <person name="Tritt A."/>
            <person name="Yoshinaga Y."/>
            <person name="Zwiers L.-H."/>
            <person name="Turgeon B."/>
            <person name="Goodwin S."/>
            <person name="Spatafora J."/>
            <person name="Crous P."/>
            <person name="Grigoriev I."/>
        </authorList>
    </citation>
    <scope>NUCLEOTIDE SEQUENCE</scope>
    <source>
        <strain evidence="6">HMLAC05119</strain>
    </source>
</reference>
<feature type="compositionally biased region" description="Polar residues" evidence="4">
    <location>
        <begin position="617"/>
        <end position="633"/>
    </location>
</feature>
<dbReference type="FunFam" id="1.25.40.10:FF:000510">
    <property type="entry name" value="Vacuolar assembly protein, putative"/>
    <property type="match status" value="1"/>
</dbReference>
<dbReference type="GO" id="GO:0016236">
    <property type="term" value="P:macroautophagy"/>
    <property type="evidence" value="ECO:0007669"/>
    <property type="project" value="TreeGrafter"/>
</dbReference>
<feature type="domain" description="Vps41 beta-propeller" evidence="5">
    <location>
        <begin position="37"/>
        <end position="242"/>
    </location>
</feature>
<dbReference type="AlphaFoldDB" id="A0A6A5QY32"/>
<feature type="compositionally biased region" description="Acidic residues" evidence="4">
    <location>
        <begin position="23"/>
        <end position="34"/>
    </location>
</feature>
<dbReference type="InterPro" id="IPR011990">
    <property type="entry name" value="TPR-like_helical_dom_sf"/>
</dbReference>
<name>A0A6A5QY32_AMPQU</name>
<sequence length="1270" mass="139251">MAADATENEPRTPPRDQAPLEDSGGDEDEEDDEEPKLKYSRLTSALLPLYRNGDATSSFMVAGDKMIIGTHNGNVHAMAIPSFHALRTYNAHKSASVTALSVSPLLASNQVYIASASIDGHVCVSSLADPKDVTLRNFGRPVQAVALSPDYRSDRAYLSGGLAGEVILTTGAPLGVQSNANTSSASHATQGWLGAIGLGGHGGKDTVLHAGEGTITGIKWSLSGKFVAWSNEYGIRIMRTHLHLDSADAHLAWKRVGFVERPNRRVWEEMAALWKARLEWVDDQSLESDEDDTLSANGAHKPDSTLPHQRLAPTPHGPRRKQVEKLVIGWGDTAWIVRVYPGGTGTGKNVGEKSAGSAEIVYRLPFDDCVVSGIALYTPSLLLVLAYRTRDDNDNPITQDDATPRRGMHRRTNGLSPELKLINPATQDEVEVDSLTVSRFETLSAADYHLGTLYVPHPQTMTPAQRSALEAIGGGLWDVGAGAARIFSSGANVMNMPFSSDSKTPPRAQSMSSASAGNVSSSMSGPRQSQIVPNAATAGLKIFIHSPYDCVLAIKRDLSDHLQWELEHENYKDAWELLEDHPEIITSSIPGPAVDSSPASTPLKKEGSLHEFFADGTESQTTASATKANQNSAIEKEKRRIGDLWVQQLVISGDWKQAGKVAGRVLGTSARWEHWVWKFAQTNHFNEISPYIPKQRMQPPLPSMVYEVVLGHYIIHDRIRFKHVVEAWDTDLYDINSVIEAIKSKLSAGDVTEDSIEGDVHGRDWRILQGGLAKLFLASGRQREALRCYIRLQNADTAMSLIRQFHLVEAVRDDIPGFIMMRITKEQMESAPLPELEEASTEAINVLVEEGCRGTIPADDVVTQLQQKKEPFKPFLFFYLRRLWKPEMHERTAKTAKERVAEDRLAADGKIVAEEFADLMVDLFAEYDRPLLMEYLRKSQSYDLSKATAECERREYIPELVHILSKTGQTKRALYLIIEKLSDVSFAISFAKEQDDSDLWNDLLEYSMDKPHFIHGLLAEVGTAIDPIKLVRRIPEGLEIEGLRDGIGRMVREYEIQHSISEGVARVLRGEVASGMDTLRAGQKRAVKFEVEPCDDAPAHAKHDHGDGRKLDVETKGINPARAARAAAHADNATTGVTSTTNAAHIDPPPIEAPQGEAPPGHCTGCHRPFTLPTPDEEEITDSPLPLSRDTLVGFACGHVFHLRCLLPKTSASASVAATLQQQLANDAMENEGSWTRSVRGKVAHALVIKNAVGRGCVICSEIEGAVGEE</sequence>
<dbReference type="InterPro" id="IPR036322">
    <property type="entry name" value="WD40_repeat_dom_sf"/>
</dbReference>
<evidence type="ECO:0000256" key="4">
    <source>
        <dbReference type="SAM" id="MobiDB-lite"/>
    </source>
</evidence>
<dbReference type="InterPro" id="IPR015943">
    <property type="entry name" value="WD40/YVTN_repeat-like_dom_sf"/>
</dbReference>
<evidence type="ECO:0000259" key="5">
    <source>
        <dbReference type="Pfam" id="PF23411"/>
    </source>
</evidence>
<dbReference type="GO" id="GO:0009267">
    <property type="term" value="P:cellular response to starvation"/>
    <property type="evidence" value="ECO:0007669"/>
    <property type="project" value="TreeGrafter"/>
</dbReference>
<dbReference type="GO" id="GO:0005770">
    <property type="term" value="C:late endosome"/>
    <property type="evidence" value="ECO:0007669"/>
    <property type="project" value="TreeGrafter"/>
</dbReference>
<feature type="region of interest" description="Disordered" evidence="4">
    <location>
        <begin position="1121"/>
        <end position="1162"/>
    </location>
</feature>
<feature type="region of interest" description="Disordered" evidence="4">
    <location>
        <begin position="498"/>
        <end position="529"/>
    </location>
</feature>
<evidence type="ECO:0000256" key="3">
    <source>
        <dbReference type="PROSITE-ProRule" id="PRU01006"/>
    </source>
</evidence>
<dbReference type="SMART" id="SM00299">
    <property type="entry name" value="CLH"/>
    <property type="match status" value="1"/>
</dbReference>
<feature type="compositionally biased region" description="Polar residues" evidence="4">
    <location>
        <begin position="1132"/>
        <end position="1143"/>
    </location>
</feature>
<dbReference type="Proteomes" id="UP000800096">
    <property type="component" value="Unassembled WGS sequence"/>
</dbReference>
<feature type="region of interest" description="Disordered" evidence="4">
    <location>
        <begin position="394"/>
        <end position="414"/>
    </location>
</feature>
<feature type="compositionally biased region" description="Low complexity" evidence="4">
    <location>
        <begin position="1121"/>
        <end position="1130"/>
    </location>
</feature>
<feature type="region of interest" description="Disordered" evidence="4">
    <location>
        <begin position="615"/>
        <end position="634"/>
    </location>
</feature>
<dbReference type="SUPFAM" id="SSF50978">
    <property type="entry name" value="WD40 repeat-like"/>
    <property type="match status" value="1"/>
</dbReference>
<accession>A0A6A5QY32</accession>
<evidence type="ECO:0000313" key="7">
    <source>
        <dbReference type="Proteomes" id="UP000800096"/>
    </source>
</evidence>
<dbReference type="InterPro" id="IPR045111">
    <property type="entry name" value="Vps41/Vps8"/>
</dbReference>
<evidence type="ECO:0000313" key="6">
    <source>
        <dbReference type="EMBL" id="KAF1920681.1"/>
    </source>
</evidence>
<dbReference type="GO" id="GO:0006623">
    <property type="term" value="P:protein targeting to vacuole"/>
    <property type="evidence" value="ECO:0007669"/>
    <property type="project" value="InterPro"/>
</dbReference>
<keyword evidence="1" id="KW-0813">Transport</keyword>
<dbReference type="PANTHER" id="PTHR12616">
    <property type="entry name" value="VACUOLAR PROTEIN SORTING VPS41"/>
    <property type="match status" value="1"/>
</dbReference>
<protein>
    <recommendedName>
        <fullName evidence="5">Vps41 beta-propeller domain-containing protein</fullName>
    </recommendedName>
</protein>
<dbReference type="OrthoDB" id="244107at2759"/>
<dbReference type="EMBL" id="ML979132">
    <property type="protein sequence ID" value="KAF1920681.1"/>
    <property type="molecule type" value="Genomic_DNA"/>
</dbReference>
<gene>
    <name evidence="6" type="ORF">BDU57DRAFT_465396</name>
</gene>
<feature type="region of interest" description="Disordered" evidence="4">
    <location>
        <begin position="1"/>
        <end position="36"/>
    </location>
</feature>
<dbReference type="Gene3D" id="1.25.40.10">
    <property type="entry name" value="Tetratricopeptide repeat domain"/>
    <property type="match status" value="1"/>
</dbReference>
<proteinExistence type="predicted"/>
<organism evidence="6 7">
    <name type="scientific">Ampelomyces quisqualis</name>
    <name type="common">Powdery mildew agent</name>
    <dbReference type="NCBI Taxonomy" id="50730"/>
    <lineage>
        <taxon>Eukaryota</taxon>
        <taxon>Fungi</taxon>
        <taxon>Dikarya</taxon>
        <taxon>Ascomycota</taxon>
        <taxon>Pezizomycotina</taxon>
        <taxon>Dothideomycetes</taxon>
        <taxon>Pleosporomycetidae</taxon>
        <taxon>Pleosporales</taxon>
        <taxon>Pleosporineae</taxon>
        <taxon>Phaeosphaeriaceae</taxon>
        <taxon>Ampelomyces</taxon>
    </lineage>
</organism>
<dbReference type="Gene3D" id="2.130.10.10">
    <property type="entry name" value="YVTN repeat-like/Quinoprotein amine dehydrogenase"/>
    <property type="match status" value="1"/>
</dbReference>
<dbReference type="PANTHER" id="PTHR12616:SF1">
    <property type="entry name" value="VACUOLAR PROTEIN SORTING-ASSOCIATED PROTEIN 41 HOMOLOG"/>
    <property type="match status" value="1"/>
</dbReference>
<dbReference type="Pfam" id="PF23411">
    <property type="entry name" value="Beta-prop_Vps41"/>
    <property type="match status" value="2"/>
</dbReference>
<keyword evidence="2" id="KW-0653">Protein transport</keyword>
<evidence type="ECO:0000256" key="1">
    <source>
        <dbReference type="ARBA" id="ARBA00022448"/>
    </source>
</evidence>
<feature type="repeat" description="CHCR" evidence="3">
    <location>
        <begin position="846"/>
        <end position="1016"/>
    </location>
</feature>
<dbReference type="InterPro" id="IPR057780">
    <property type="entry name" value="Beta-prop_Vps41"/>
</dbReference>
<dbReference type="InterPro" id="IPR000547">
    <property type="entry name" value="Clathrin_H-chain/VPS_repeat"/>
</dbReference>
<dbReference type="GO" id="GO:0030897">
    <property type="term" value="C:HOPS complex"/>
    <property type="evidence" value="ECO:0007669"/>
    <property type="project" value="TreeGrafter"/>
</dbReference>
<feature type="compositionally biased region" description="Low complexity" evidence="4">
    <location>
        <begin position="510"/>
        <end position="525"/>
    </location>
</feature>
<feature type="compositionally biased region" description="Polar residues" evidence="4">
    <location>
        <begin position="498"/>
        <end position="509"/>
    </location>
</feature>